<protein>
    <submittedName>
        <fullName evidence="1">Uncharacterized protein</fullName>
    </submittedName>
</protein>
<reference evidence="1" key="1">
    <citation type="submission" date="2020-06" db="EMBL/GenBank/DDBJ databases">
        <authorList>
            <person name="Li T."/>
            <person name="Hu X."/>
            <person name="Zhang T."/>
            <person name="Song X."/>
            <person name="Zhang H."/>
            <person name="Dai N."/>
            <person name="Sheng W."/>
            <person name="Hou X."/>
            <person name="Wei L."/>
        </authorList>
    </citation>
    <scope>NUCLEOTIDE SEQUENCE</scope>
    <source>
        <strain evidence="1">KEN8</strain>
        <tissue evidence="1">Leaf</tissue>
    </source>
</reference>
<accession>A0AAW2MMW7</accession>
<organism evidence="1">
    <name type="scientific">Sesamum calycinum</name>
    <dbReference type="NCBI Taxonomy" id="2727403"/>
    <lineage>
        <taxon>Eukaryota</taxon>
        <taxon>Viridiplantae</taxon>
        <taxon>Streptophyta</taxon>
        <taxon>Embryophyta</taxon>
        <taxon>Tracheophyta</taxon>
        <taxon>Spermatophyta</taxon>
        <taxon>Magnoliopsida</taxon>
        <taxon>eudicotyledons</taxon>
        <taxon>Gunneridae</taxon>
        <taxon>Pentapetalae</taxon>
        <taxon>asterids</taxon>
        <taxon>lamiids</taxon>
        <taxon>Lamiales</taxon>
        <taxon>Pedaliaceae</taxon>
        <taxon>Sesamum</taxon>
    </lineage>
</organism>
<reference evidence="1" key="2">
    <citation type="journal article" date="2024" name="Plant">
        <title>Genomic evolution and insights into agronomic trait innovations of Sesamum species.</title>
        <authorList>
            <person name="Miao H."/>
            <person name="Wang L."/>
            <person name="Qu L."/>
            <person name="Liu H."/>
            <person name="Sun Y."/>
            <person name="Le M."/>
            <person name="Wang Q."/>
            <person name="Wei S."/>
            <person name="Zheng Y."/>
            <person name="Lin W."/>
            <person name="Duan Y."/>
            <person name="Cao H."/>
            <person name="Xiong S."/>
            <person name="Wang X."/>
            <person name="Wei L."/>
            <person name="Li C."/>
            <person name="Ma Q."/>
            <person name="Ju M."/>
            <person name="Zhao R."/>
            <person name="Li G."/>
            <person name="Mu C."/>
            <person name="Tian Q."/>
            <person name="Mei H."/>
            <person name="Zhang T."/>
            <person name="Gao T."/>
            <person name="Zhang H."/>
        </authorList>
    </citation>
    <scope>NUCLEOTIDE SEQUENCE</scope>
    <source>
        <strain evidence="1">KEN8</strain>
    </source>
</reference>
<dbReference type="EMBL" id="JACGWM010000013">
    <property type="protein sequence ID" value="KAL0332113.1"/>
    <property type="molecule type" value="Genomic_DNA"/>
</dbReference>
<proteinExistence type="predicted"/>
<sequence>MLMKVTLQLRDANMTAIRKNGIKFPVPLGRKTRSLLELELIGIKASKCISKLILGPTPPKGTIIEYQKQLGLWATKLGSADSIVVRRMLAALTGNPHGLPGVSKTLDGSGRKDLLRMKWCGLLVRGLQGNKKPDTEDRDNLPKGGVFTPGLYLAQQTSKHESKRMESLLTSFRRTPFLLSLIVSI</sequence>
<gene>
    <name evidence="1" type="ORF">Scaly_2112800</name>
</gene>
<name>A0AAW2MMW7_9LAMI</name>
<comment type="caution">
    <text evidence="1">The sequence shown here is derived from an EMBL/GenBank/DDBJ whole genome shotgun (WGS) entry which is preliminary data.</text>
</comment>
<dbReference type="AlphaFoldDB" id="A0AAW2MMW7"/>
<evidence type="ECO:0000313" key="1">
    <source>
        <dbReference type="EMBL" id="KAL0332113.1"/>
    </source>
</evidence>